<comment type="caution">
    <text evidence="6">The sequence shown here is derived from an EMBL/GenBank/DDBJ whole genome shotgun (WGS) entry which is preliminary data.</text>
</comment>
<dbReference type="PANTHER" id="PTHR43317">
    <property type="entry name" value="THERMOSPERMINE SYNTHASE ACAULIS5"/>
    <property type="match status" value="1"/>
</dbReference>
<sequence length="300" mass="34422">MNGFVLLSALCGGIGTYWILRGRTIREHETESLHQTVHVERRGQVRYLRFDSRGWQGAMHLREPERLLFAYQQAFLLAVCVVPNLRTFLAIGVGTGTALGTMRRLFPTAQLHGVDIDGEVIRVAREYFHAPDDERIEYLAADGRRYLEDATAEFDLVFLDAYADDRIPPRLETIEFVRLLRSRLAEGGAVAVNVIGAVRGRESLYLRRVWRTYRDVFAHVVIIPTTPFPGEPQNMLLIAADAPLPDRQALWQRVSGSTHFNRHKRRLNRLAGRMLHDPPWDLAEVKPLTDEDMLLFRLRD</sequence>
<name>A0ABT3WZC8_9BACL</name>
<dbReference type="Proteomes" id="UP001208017">
    <property type="component" value="Unassembled WGS sequence"/>
</dbReference>
<feature type="active site" description="Proton acceptor" evidence="4">
    <location>
        <position position="160"/>
    </location>
</feature>
<comment type="similarity">
    <text evidence="1">Belongs to the spermidine/spermine synthase family.</text>
</comment>
<accession>A0ABT3WZC8</accession>
<keyword evidence="2 4" id="KW-0808">Transferase</keyword>
<evidence type="ECO:0000259" key="5">
    <source>
        <dbReference type="PROSITE" id="PS51006"/>
    </source>
</evidence>
<dbReference type="PROSITE" id="PS51006">
    <property type="entry name" value="PABS_2"/>
    <property type="match status" value="1"/>
</dbReference>
<protein>
    <submittedName>
        <fullName evidence="6">Fused MFS/spermidine synthase</fullName>
    </submittedName>
</protein>
<evidence type="ECO:0000256" key="1">
    <source>
        <dbReference type="ARBA" id="ARBA00007867"/>
    </source>
</evidence>
<evidence type="ECO:0000256" key="2">
    <source>
        <dbReference type="ARBA" id="ARBA00022679"/>
    </source>
</evidence>
<dbReference type="InterPro" id="IPR029063">
    <property type="entry name" value="SAM-dependent_MTases_sf"/>
</dbReference>
<dbReference type="RefSeq" id="WP_267150303.1">
    <property type="nucleotide sequence ID" value="NZ_JAPMLT010000001.1"/>
</dbReference>
<dbReference type="EMBL" id="JAPMLT010000001">
    <property type="protein sequence ID" value="MCX7569078.1"/>
    <property type="molecule type" value="Genomic_DNA"/>
</dbReference>
<reference evidence="6 7" key="1">
    <citation type="submission" date="2022-11" db="EMBL/GenBank/DDBJ databases">
        <title>Study of microbial diversity in lake waters.</title>
        <authorList>
            <person name="Zhang J."/>
        </authorList>
    </citation>
    <scope>NUCLEOTIDE SEQUENCE [LARGE SCALE GENOMIC DNA]</scope>
    <source>
        <strain evidence="6 7">DT12</strain>
    </source>
</reference>
<dbReference type="Pfam" id="PF01564">
    <property type="entry name" value="Spermine_synth"/>
    <property type="match status" value="1"/>
</dbReference>
<dbReference type="InterPro" id="IPR030374">
    <property type="entry name" value="PABS"/>
</dbReference>
<organism evidence="6 7">
    <name type="scientific">Tumebacillus lacus</name>
    <dbReference type="NCBI Taxonomy" id="2995335"/>
    <lineage>
        <taxon>Bacteria</taxon>
        <taxon>Bacillati</taxon>
        <taxon>Bacillota</taxon>
        <taxon>Bacilli</taxon>
        <taxon>Bacillales</taxon>
        <taxon>Alicyclobacillaceae</taxon>
        <taxon>Tumebacillus</taxon>
    </lineage>
</organism>
<evidence type="ECO:0000256" key="4">
    <source>
        <dbReference type="PROSITE-ProRule" id="PRU00354"/>
    </source>
</evidence>
<evidence type="ECO:0000256" key="3">
    <source>
        <dbReference type="ARBA" id="ARBA00023115"/>
    </source>
</evidence>
<proteinExistence type="inferred from homology"/>
<evidence type="ECO:0000313" key="6">
    <source>
        <dbReference type="EMBL" id="MCX7569078.1"/>
    </source>
</evidence>
<gene>
    <name evidence="6" type="ORF">OS242_03750</name>
</gene>
<keyword evidence="7" id="KW-1185">Reference proteome</keyword>
<dbReference type="SUPFAM" id="SSF53335">
    <property type="entry name" value="S-adenosyl-L-methionine-dependent methyltransferases"/>
    <property type="match status" value="1"/>
</dbReference>
<feature type="domain" description="PABS" evidence="5">
    <location>
        <begin position="4"/>
        <end position="246"/>
    </location>
</feature>
<dbReference type="Gene3D" id="3.40.50.150">
    <property type="entry name" value="Vaccinia Virus protein VP39"/>
    <property type="match status" value="1"/>
</dbReference>
<evidence type="ECO:0000313" key="7">
    <source>
        <dbReference type="Proteomes" id="UP001208017"/>
    </source>
</evidence>
<dbReference type="PANTHER" id="PTHR43317:SF1">
    <property type="entry name" value="THERMOSPERMINE SYNTHASE ACAULIS5"/>
    <property type="match status" value="1"/>
</dbReference>
<keyword evidence="3 4" id="KW-0620">Polyamine biosynthesis</keyword>
<dbReference type="NCBIfam" id="NF037959">
    <property type="entry name" value="MFS_SpdSyn"/>
    <property type="match status" value="1"/>
</dbReference>